<evidence type="ECO:0000256" key="4">
    <source>
        <dbReference type="ARBA" id="ARBA00023136"/>
    </source>
</evidence>
<proteinExistence type="inferred from homology"/>
<comment type="subunit">
    <text evidence="5">Forms a complex with TatA.</text>
</comment>
<keyword evidence="5" id="KW-0811">Translocation</keyword>
<comment type="function">
    <text evidence="5">Part of the twin-arginine translocation (Tat) system that transports large folded proteins containing a characteristic twin-arginine motif in their signal peptide across membranes.</text>
</comment>
<keyword evidence="5" id="KW-0813">Transport</keyword>
<dbReference type="Pfam" id="PF00902">
    <property type="entry name" value="TatC"/>
    <property type="match status" value="1"/>
</dbReference>
<organism evidence="6 7">
    <name type="scientific">Tichowtungia aerotolerans</name>
    <dbReference type="NCBI Taxonomy" id="2697043"/>
    <lineage>
        <taxon>Bacteria</taxon>
        <taxon>Pseudomonadati</taxon>
        <taxon>Kiritimatiellota</taxon>
        <taxon>Tichowtungiia</taxon>
        <taxon>Tichowtungiales</taxon>
        <taxon>Tichowtungiaceae</taxon>
        <taxon>Tichowtungia</taxon>
    </lineage>
</organism>
<dbReference type="InterPro" id="IPR002033">
    <property type="entry name" value="TatC"/>
</dbReference>
<dbReference type="GO" id="GO:0033281">
    <property type="term" value="C:TAT protein transport complex"/>
    <property type="evidence" value="ECO:0007669"/>
    <property type="project" value="UniProtKB-UniRule"/>
</dbReference>
<accession>A0A6P1M397</accession>
<keyword evidence="2 5" id="KW-0812">Transmembrane</keyword>
<keyword evidence="5" id="KW-0653">Protein transport</keyword>
<evidence type="ECO:0000256" key="1">
    <source>
        <dbReference type="ARBA" id="ARBA00004141"/>
    </source>
</evidence>
<dbReference type="InterPro" id="IPR019820">
    <property type="entry name" value="Sec-indep_translocase_CS"/>
</dbReference>
<dbReference type="KEGG" id="taer:GT409_06345"/>
<keyword evidence="3 5" id="KW-1133">Transmembrane helix</keyword>
<dbReference type="PROSITE" id="PS01218">
    <property type="entry name" value="TATC"/>
    <property type="match status" value="1"/>
</dbReference>
<feature type="transmembrane region" description="Helical" evidence="5">
    <location>
        <begin position="173"/>
        <end position="199"/>
    </location>
</feature>
<dbReference type="PANTHER" id="PTHR30371:SF0">
    <property type="entry name" value="SEC-INDEPENDENT PROTEIN TRANSLOCASE PROTEIN TATC, CHLOROPLASTIC-RELATED"/>
    <property type="match status" value="1"/>
</dbReference>
<comment type="similarity">
    <text evidence="5">Belongs to the TatC family.</text>
</comment>
<dbReference type="Proteomes" id="UP000464954">
    <property type="component" value="Chromosome"/>
</dbReference>
<dbReference type="GO" id="GO:0065002">
    <property type="term" value="P:intracellular protein transmembrane transport"/>
    <property type="evidence" value="ECO:0007669"/>
    <property type="project" value="TreeGrafter"/>
</dbReference>
<evidence type="ECO:0000256" key="5">
    <source>
        <dbReference type="HAMAP-Rule" id="MF_00902"/>
    </source>
</evidence>
<evidence type="ECO:0000313" key="7">
    <source>
        <dbReference type="Proteomes" id="UP000464954"/>
    </source>
</evidence>
<dbReference type="PRINTS" id="PR01840">
    <property type="entry name" value="TATCFAMILY"/>
</dbReference>
<keyword evidence="5" id="KW-1003">Cell membrane</keyword>
<sequence length="263" mass="29688">MKNPLSKLREKLNAEDKEQPFLEHLEEFRKMLICCLIAVSVCTLACIPLARPLLNWLQAPLLETAEAKGHTFELITTSPVEGFLQVVKVIFATGVLLSLPLLIFFIAQFVVPGLKPKERKVLIIGGFFGALLFAGGVSLCYFISLPVAVNIMFYFNDYLGTVANWKIEKYLGFVLHLLMGFGLAFELPLILILLGRLGLVTPTQLREHRRHVFIGILVMAMLLTPPDIVTQLQMAIPLYLLYECCIGILRLFERRDKQRGTEE</sequence>
<name>A0A6P1M397_9BACT</name>
<evidence type="ECO:0000256" key="3">
    <source>
        <dbReference type="ARBA" id="ARBA00022989"/>
    </source>
</evidence>
<dbReference type="GO" id="GO:0043953">
    <property type="term" value="P:protein transport by the Tat complex"/>
    <property type="evidence" value="ECO:0007669"/>
    <property type="project" value="UniProtKB-UniRule"/>
</dbReference>
<dbReference type="GO" id="GO:0009977">
    <property type="term" value="F:proton motive force dependent protein transmembrane transporter activity"/>
    <property type="evidence" value="ECO:0007669"/>
    <property type="project" value="TreeGrafter"/>
</dbReference>
<evidence type="ECO:0000313" key="6">
    <source>
        <dbReference type="EMBL" id="QHI69080.1"/>
    </source>
</evidence>
<feature type="transmembrane region" description="Helical" evidence="5">
    <location>
        <begin position="31"/>
        <end position="50"/>
    </location>
</feature>
<evidence type="ECO:0000256" key="2">
    <source>
        <dbReference type="ARBA" id="ARBA00022692"/>
    </source>
</evidence>
<feature type="transmembrane region" description="Helical" evidence="5">
    <location>
        <begin position="89"/>
        <end position="111"/>
    </location>
</feature>
<dbReference type="HAMAP" id="MF_00902">
    <property type="entry name" value="TatC"/>
    <property type="match status" value="1"/>
</dbReference>
<dbReference type="NCBIfam" id="TIGR00945">
    <property type="entry name" value="tatC"/>
    <property type="match status" value="1"/>
</dbReference>
<dbReference type="AlphaFoldDB" id="A0A6P1M397"/>
<feature type="transmembrane region" description="Helical" evidence="5">
    <location>
        <begin position="123"/>
        <end position="153"/>
    </location>
</feature>
<feature type="transmembrane region" description="Helical" evidence="5">
    <location>
        <begin position="211"/>
        <end position="228"/>
    </location>
</feature>
<protein>
    <recommendedName>
        <fullName evidence="5">Sec-independent protein translocase protein TatC</fullName>
    </recommendedName>
</protein>
<keyword evidence="4 5" id="KW-0472">Membrane</keyword>
<gene>
    <name evidence="5 6" type="primary">tatC</name>
    <name evidence="6" type="ORF">GT409_06345</name>
</gene>
<feature type="transmembrane region" description="Helical" evidence="5">
    <location>
        <begin position="234"/>
        <end position="252"/>
    </location>
</feature>
<keyword evidence="7" id="KW-1185">Reference proteome</keyword>
<dbReference type="PANTHER" id="PTHR30371">
    <property type="entry name" value="SEC-INDEPENDENT PROTEIN TRANSLOCASE PROTEIN TATC"/>
    <property type="match status" value="1"/>
</dbReference>
<dbReference type="RefSeq" id="WP_160628055.1">
    <property type="nucleotide sequence ID" value="NZ_CP047593.1"/>
</dbReference>
<reference evidence="6 7" key="1">
    <citation type="submission" date="2020-01" db="EMBL/GenBank/DDBJ databases">
        <title>Ponticoccus aerotolerans gen. nov., sp. nov., an anaerobic bacterium and proposal of Ponticoccusceae fam. nov., Ponticoccusles ord. nov. and Ponticoccuse classis nov. in the phylum Kiritimatiellaeota.</title>
        <authorList>
            <person name="Zhou L.Y."/>
            <person name="Du Z.J."/>
        </authorList>
    </citation>
    <scope>NUCLEOTIDE SEQUENCE [LARGE SCALE GENOMIC DNA]</scope>
    <source>
        <strain evidence="6 7">S-5007</strain>
    </source>
</reference>
<comment type="subcellular location">
    <subcellularLocation>
        <location evidence="5">Cell membrane</location>
        <topology evidence="5">Multi-pass membrane protein</topology>
    </subcellularLocation>
    <subcellularLocation>
        <location evidence="1">Membrane</location>
        <topology evidence="1">Multi-pass membrane protein</topology>
    </subcellularLocation>
</comment>
<dbReference type="EMBL" id="CP047593">
    <property type="protein sequence ID" value="QHI69080.1"/>
    <property type="molecule type" value="Genomic_DNA"/>
</dbReference>